<dbReference type="OrthoDB" id="9805462at2"/>
<dbReference type="InterPro" id="IPR023620">
    <property type="entry name" value="SmpB"/>
</dbReference>
<evidence type="ECO:0000313" key="5">
    <source>
        <dbReference type="Proteomes" id="UP000237947"/>
    </source>
</evidence>
<evidence type="ECO:0000313" key="4">
    <source>
        <dbReference type="EMBL" id="AVM42229.1"/>
    </source>
</evidence>
<evidence type="ECO:0000256" key="1">
    <source>
        <dbReference type="ARBA" id="ARBA00022490"/>
    </source>
</evidence>
<reference evidence="5" key="1">
    <citation type="submission" date="2018-02" db="EMBL/GenBank/DDBJ databases">
        <authorList>
            <person name="Holder M.E."/>
            <person name="Ajami N.J."/>
            <person name="Petrosino J.F."/>
        </authorList>
    </citation>
    <scope>NUCLEOTIDE SEQUENCE [LARGE SCALE GENOMIC DNA]</scope>
    <source>
        <strain evidence="5">CCUG 47711</strain>
    </source>
</reference>
<comment type="similarity">
    <text evidence="3">Belongs to the SmpB family.</text>
</comment>
<comment type="function">
    <text evidence="3">Required for rescue of stalled ribosomes mediated by trans-translation. Binds to transfer-messenger RNA (tmRNA), required for stable association of tmRNA with ribosomes. tmRNA and SmpB together mimic tRNA shape, replacing the anticodon stem-loop with SmpB. tmRNA is encoded by the ssrA gene; the 2 termini fold to resemble tRNA(Ala) and it encodes a 'tag peptide', a short internal open reading frame. During trans-translation Ala-aminoacylated tmRNA acts like a tRNA, entering the A-site of stalled ribosomes, displacing the stalled mRNA. The ribosome then switches to translate the ORF on the tmRNA; the nascent peptide is terminated with the 'tag peptide' encoded by the tmRNA and targeted for degradation. The ribosome is freed to recommence translation, which seems to be the essential function of trans-translation.</text>
</comment>
<gene>
    <name evidence="3" type="primary">smpB</name>
    <name evidence="4" type="ORF">C5Q98_02820</name>
</gene>
<dbReference type="RefSeq" id="WP_106012213.1">
    <property type="nucleotide sequence ID" value="NZ_CP027226.1"/>
</dbReference>
<organism evidence="4 5">
    <name type="scientific">Fastidiosipila sanguinis</name>
    <dbReference type="NCBI Taxonomy" id="236753"/>
    <lineage>
        <taxon>Bacteria</taxon>
        <taxon>Bacillati</taxon>
        <taxon>Bacillota</taxon>
        <taxon>Clostridia</taxon>
        <taxon>Eubacteriales</taxon>
        <taxon>Oscillospiraceae</taxon>
        <taxon>Fastidiosipila</taxon>
    </lineage>
</organism>
<accession>A0A2S0KMK7</accession>
<dbReference type="GO" id="GO:0070930">
    <property type="term" value="P:trans-translation-dependent protein tagging"/>
    <property type="evidence" value="ECO:0007669"/>
    <property type="project" value="TreeGrafter"/>
</dbReference>
<dbReference type="AlphaFoldDB" id="A0A2S0KMK7"/>
<proteinExistence type="inferred from homology"/>
<dbReference type="PANTHER" id="PTHR30308">
    <property type="entry name" value="TMRNA-BINDING COMPONENT OF TRANS-TRANSLATION TAGGING COMPLEX"/>
    <property type="match status" value="1"/>
</dbReference>
<evidence type="ECO:0000256" key="3">
    <source>
        <dbReference type="HAMAP-Rule" id="MF_00023"/>
    </source>
</evidence>
<dbReference type="CDD" id="cd09294">
    <property type="entry name" value="SmpB"/>
    <property type="match status" value="1"/>
</dbReference>
<dbReference type="InterPro" id="IPR000037">
    <property type="entry name" value="SsrA-bd_prot"/>
</dbReference>
<dbReference type="PANTHER" id="PTHR30308:SF2">
    <property type="entry name" value="SSRA-BINDING PROTEIN"/>
    <property type="match status" value="1"/>
</dbReference>
<sequence length="157" mass="18472">MAKSSGIKIISDNRRVRHDYFILESFEAGVALRGTEVKSLRQGKTSLQESYIIVRNEEVYITNWHIPPYEQGNIFNHDATRTRKLLLHKREIKKLDEKSRQEGLTIMPVKVYFKDSKIKLEIALCRGKKLYDKRETTKKRDIDRKIAEASKRSKDSY</sequence>
<dbReference type="NCBIfam" id="TIGR00086">
    <property type="entry name" value="smpB"/>
    <property type="match status" value="1"/>
</dbReference>
<dbReference type="SUPFAM" id="SSF74982">
    <property type="entry name" value="Small protein B (SmpB)"/>
    <property type="match status" value="1"/>
</dbReference>
<dbReference type="Gene3D" id="2.40.280.10">
    <property type="match status" value="1"/>
</dbReference>
<dbReference type="GO" id="GO:0005829">
    <property type="term" value="C:cytosol"/>
    <property type="evidence" value="ECO:0007669"/>
    <property type="project" value="TreeGrafter"/>
</dbReference>
<evidence type="ECO:0000256" key="2">
    <source>
        <dbReference type="ARBA" id="ARBA00022884"/>
    </source>
</evidence>
<dbReference type="NCBIfam" id="NF003843">
    <property type="entry name" value="PRK05422.1"/>
    <property type="match status" value="1"/>
</dbReference>
<dbReference type="InterPro" id="IPR020081">
    <property type="entry name" value="SsrA-bd_prot_CS"/>
</dbReference>
<dbReference type="EMBL" id="CP027226">
    <property type="protein sequence ID" value="AVM42229.1"/>
    <property type="molecule type" value="Genomic_DNA"/>
</dbReference>
<keyword evidence="1 3" id="KW-0963">Cytoplasm</keyword>
<dbReference type="HAMAP" id="MF_00023">
    <property type="entry name" value="SmpB"/>
    <property type="match status" value="1"/>
</dbReference>
<comment type="subcellular location">
    <subcellularLocation>
        <location evidence="3">Cytoplasm</location>
    </subcellularLocation>
    <text evidence="3">The tmRNA-SmpB complex associates with stalled 70S ribosomes.</text>
</comment>
<dbReference type="GO" id="GO:0070929">
    <property type="term" value="P:trans-translation"/>
    <property type="evidence" value="ECO:0007669"/>
    <property type="project" value="UniProtKB-UniRule"/>
</dbReference>
<dbReference type="KEGG" id="fsa:C5Q98_02820"/>
<keyword evidence="2 3" id="KW-0694">RNA-binding</keyword>
<protein>
    <recommendedName>
        <fullName evidence="3">SsrA-binding protein</fullName>
    </recommendedName>
    <alternativeName>
        <fullName evidence="3">Small protein B</fullName>
    </alternativeName>
</protein>
<keyword evidence="5" id="KW-1185">Reference proteome</keyword>
<name>A0A2S0KMK7_9FIRM</name>
<dbReference type="Pfam" id="PF01668">
    <property type="entry name" value="SmpB"/>
    <property type="match status" value="1"/>
</dbReference>
<dbReference type="Proteomes" id="UP000237947">
    <property type="component" value="Chromosome"/>
</dbReference>
<dbReference type="GO" id="GO:0003723">
    <property type="term" value="F:RNA binding"/>
    <property type="evidence" value="ECO:0007669"/>
    <property type="project" value="UniProtKB-UniRule"/>
</dbReference>
<dbReference type="PROSITE" id="PS01317">
    <property type="entry name" value="SSRP"/>
    <property type="match status" value="1"/>
</dbReference>